<sequence>MEGIVMTDRELMQQALDAMETALETMKEDWHVIDNEY</sequence>
<evidence type="ECO:0000313" key="1">
    <source>
        <dbReference type="EMBL" id="CAB4141479.1"/>
    </source>
</evidence>
<name>A0A6J5MCG4_9CAUD</name>
<protein>
    <submittedName>
        <fullName evidence="1">Uncharacterized protein</fullName>
    </submittedName>
</protein>
<organism evidence="1">
    <name type="scientific">uncultured Caudovirales phage</name>
    <dbReference type="NCBI Taxonomy" id="2100421"/>
    <lineage>
        <taxon>Viruses</taxon>
        <taxon>Duplodnaviria</taxon>
        <taxon>Heunggongvirae</taxon>
        <taxon>Uroviricota</taxon>
        <taxon>Caudoviricetes</taxon>
        <taxon>Peduoviridae</taxon>
        <taxon>Maltschvirus</taxon>
        <taxon>Maltschvirus maltsch</taxon>
    </lineage>
</organism>
<reference evidence="1" key="1">
    <citation type="submission" date="2020-04" db="EMBL/GenBank/DDBJ databases">
        <authorList>
            <person name="Chiriac C."/>
            <person name="Salcher M."/>
            <person name="Ghai R."/>
            <person name="Kavagutti S V."/>
        </authorList>
    </citation>
    <scope>NUCLEOTIDE SEQUENCE</scope>
</reference>
<proteinExistence type="predicted"/>
<accession>A0A6J5MCG4</accession>
<gene>
    <name evidence="1" type="ORF">UFOVP416_1</name>
</gene>
<dbReference type="EMBL" id="LR796392">
    <property type="protein sequence ID" value="CAB4141479.1"/>
    <property type="molecule type" value="Genomic_DNA"/>
</dbReference>
<feature type="non-terminal residue" evidence="1">
    <location>
        <position position="37"/>
    </location>
</feature>